<dbReference type="PANTHER" id="PTHR24289">
    <property type="entry name" value="STEROID 17-ALPHA-HYDROXYLASE/17,20 LYASE"/>
    <property type="match status" value="1"/>
</dbReference>
<proteinExistence type="inferred from homology"/>
<keyword evidence="4 7" id="KW-0560">Oxidoreductase</keyword>
<comment type="similarity">
    <text evidence="1 7">Belongs to the cytochrome P450 family.</text>
</comment>
<evidence type="ECO:0000256" key="5">
    <source>
        <dbReference type="ARBA" id="ARBA00023004"/>
    </source>
</evidence>
<evidence type="ECO:0000313" key="8">
    <source>
        <dbReference type="Proteomes" id="UP000694888"/>
    </source>
</evidence>
<sequence>MDAFQDTSTQWTLAVAAAVLCVLYVLSKQFVFRKGNPPPGPRGWWGFMEILQANRDDSLYEAAWGWAEKYGDMTFYTVLGQPVCVLNSTDIVRRLFSSDEYKMLTSDREPNVVSEFAWYNGKELFFTPYNSQTRQKRTLFHKMMGIYGEGVDKFESVVGKELDRVLEEMDIARATGQDVPMSQILAKSLKIILYILVNGDMGSEKVSYDVVDVLERYDTAVNQMLDVQTLTALSFFPALRKFGKYKKLCDEVRESRADAEKFLFENIKSTYEPGKVRGVADALLHFQGQPGHEWLDNEQIKGFLAFSFFAGQYSSRFAHMTSRSSLLNIVLTLTHHPEIARRIQEEIESVLGDRIPRVEDRMSMHYTEAVIIENLRYVSQLALSSMRTAREDIHIDGYVIPKGTQFPVNQWFFHRDPKIWDDPWKFKPERFLDDKGVVLPANHPVRKKVQAFGIGNRMCPGEAFARSRVFLFVVSILQKFDLLPPENEPLPSCDPRDNLKGVVRQAPPFKCRLRNRLDEEIKA</sequence>
<keyword evidence="2 7" id="KW-0349">Heme</keyword>
<evidence type="ECO:0000256" key="4">
    <source>
        <dbReference type="ARBA" id="ARBA00023002"/>
    </source>
</evidence>
<keyword evidence="6 7" id="KW-0503">Monooxygenase</keyword>
<evidence type="ECO:0000256" key="3">
    <source>
        <dbReference type="ARBA" id="ARBA00022723"/>
    </source>
</evidence>
<reference evidence="9" key="1">
    <citation type="submission" date="2025-08" db="UniProtKB">
        <authorList>
            <consortium name="RefSeq"/>
        </authorList>
    </citation>
    <scope>IDENTIFICATION</scope>
</reference>
<keyword evidence="8" id="KW-1185">Reference proteome</keyword>
<evidence type="ECO:0000256" key="7">
    <source>
        <dbReference type="RuleBase" id="RU000461"/>
    </source>
</evidence>
<evidence type="ECO:0000313" key="9">
    <source>
        <dbReference type="RefSeq" id="XP_005105632.1"/>
    </source>
</evidence>
<dbReference type="InterPro" id="IPR017972">
    <property type="entry name" value="Cyt_P450_CS"/>
</dbReference>
<dbReference type="InterPro" id="IPR036396">
    <property type="entry name" value="Cyt_P450_sf"/>
</dbReference>
<dbReference type="PRINTS" id="PR00385">
    <property type="entry name" value="P450"/>
</dbReference>
<keyword evidence="5 7" id="KW-0408">Iron</keyword>
<dbReference type="PANTHER" id="PTHR24289:SF1">
    <property type="entry name" value="STEROID 17-ALPHA-HYDROXYLASE_17,20 LYASE"/>
    <property type="match status" value="1"/>
</dbReference>
<dbReference type="RefSeq" id="XP_005105632.1">
    <property type="nucleotide sequence ID" value="XM_005105575.1"/>
</dbReference>
<dbReference type="Pfam" id="PF00067">
    <property type="entry name" value="p450"/>
    <property type="match status" value="1"/>
</dbReference>
<evidence type="ECO:0000256" key="1">
    <source>
        <dbReference type="ARBA" id="ARBA00010617"/>
    </source>
</evidence>
<keyword evidence="3 7" id="KW-0479">Metal-binding</keyword>
<dbReference type="Proteomes" id="UP000694888">
    <property type="component" value="Unplaced"/>
</dbReference>
<dbReference type="GeneID" id="101846447"/>
<dbReference type="InterPro" id="IPR001128">
    <property type="entry name" value="Cyt_P450"/>
</dbReference>
<accession>A0ABM0K052</accession>
<organism evidence="8 9">
    <name type="scientific">Aplysia californica</name>
    <name type="common">California sea hare</name>
    <dbReference type="NCBI Taxonomy" id="6500"/>
    <lineage>
        <taxon>Eukaryota</taxon>
        <taxon>Metazoa</taxon>
        <taxon>Spiralia</taxon>
        <taxon>Lophotrochozoa</taxon>
        <taxon>Mollusca</taxon>
        <taxon>Gastropoda</taxon>
        <taxon>Heterobranchia</taxon>
        <taxon>Euthyneura</taxon>
        <taxon>Tectipleura</taxon>
        <taxon>Aplysiida</taxon>
        <taxon>Aplysioidea</taxon>
        <taxon>Aplysiidae</taxon>
        <taxon>Aplysia</taxon>
    </lineage>
</organism>
<dbReference type="SUPFAM" id="SSF48264">
    <property type="entry name" value="Cytochrome P450"/>
    <property type="match status" value="1"/>
</dbReference>
<dbReference type="InterPro" id="IPR002401">
    <property type="entry name" value="Cyt_P450_E_grp-I"/>
</dbReference>
<protein>
    <submittedName>
        <fullName evidence="9">Farnesoate epoxidase</fullName>
    </submittedName>
</protein>
<evidence type="ECO:0000256" key="6">
    <source>
        <dbReference type="ARBA" id="ARBA00023033"/>
    </source>
</evidence>
<dbReference type="PRINTS" id="PR00463">
    <property type="entry name" value="EP450I"/>
</dbReference>
<evidence type="ECO:0000256" key="2">
    <source>
        <dbReference type="ARBA" id="ARBA00022617"/>
    </source>
</evidence>
<dbReference type="Gene3D" id="1.10.630.10">
    <property type="entry name" value="Cytochrome P450"/>
    <property type="match status" value="1"/>
</dbReference>
<dbReference type="PROSITE" id="PS00086">
    <property type="entry name" value="CYTOCHROME_P450"/>
    <property type="match status" value="1"/>
</dbReference>
<gene>
    <name evidence="9" type="primary">LOC101846447</name>
</gene>
<name>A0ABM0K052_APLCA</name>